<keyword evidence="1" id="KW-1133">Transmembrane helix</keyword>
<organism evidence="2">
    <name type="scientific">marine sediment metagenome</name>
    <dbReference type="NCBI Taxonomy" id="412755"/>
    <lineage>
        <taxon>unclassified sequences</taxon>
        <taxon>metagenomes</taxon>
        <taxon>ecological metagenomes</taxon>
    </lineage>
</organism>
<feature type="transmembrane region" description="Helical" evidence="1">
    <location>
        <begin position="70"/>
        <end position="88"/>
    </location>
</feature>
<dbReference type="EMBL" id="LAZR01015031">
    <property type="protein sequence ID" value="KKM14934.1"/>
    <property type="molecule type" value="Genomic_DNA"/>
</dbReference>
<gene>
    <name evidence="2" type="ORF">LCGC14_1701130</name>
</gene>
<keyword evidence="1" id="KW-0472">Membrane</keyword>
<evidence type="ECO:0008006" key="3">
    <source>
        <dbReference type="Google" id="ProtNLM"/>
    </source>
</evidence>
<evidence type="ECO:0000256" key="1">
    <source>
        <dbReference type="SAM" id="Phobius"/>
    </source>
</evidence>
<comment type="caution">
    <text evidence="2">The sequence shown here is derived from an EMBL/GenBank/DDBJ whole genome shotgun (WGS) entry which is preliminary data.</text>
</comment>
<feature type="transmembrane region" description="Helical" evidence="1">
    <location>
        <begin position="159"/>
        <end position="180"/>
    </location>
</feature>
<dbReference type="AlphaFoldDB" id="A0A0F9I5J8"/>
<feature type="transmembrane region" description="Helical" evidence="1">
    <location>
        <begin position="40"/>
        <end position="63"/>
    </location>
</feature>
<keyword evidence="1" id="KW-0812">Transmembrane</keyword>
<feature type="transmembrane region" description="Helical" evidence="1">
    <location>
        <begin position="12"/>
        <end position="34"/>
    </location>
</feature>
<reference evidence="2" key="1">
    <citation type="journal article" date="2015" name="Nature">
        <title>Complex archaea that bridge the gap between prokaryotes and eukaryotes.</title>
        <authorList>
            <person name="Spang A."/>
            <person name="Saw J.H."/>
            <person name="Jorgensen S.L."/>
            <person name="Zaremba-Niedzwiedzka K."/>
            <person name="Martijn J."/>
            <person name="Lind A.E."/>
            <person name="van Eijk R."/>
            <person name="Schleper C."/>
            <person name="Guy L."/>
            <person name="Ettema T.J."/>
        </authorList>
    </citation>
    <scope>NUCLEOTIDE SEQUENCE</scope>
</reference>
<name>A0A0F9I5J8_9ZZZZ</name>
<feature type="transmembrane region" description="Helical" evidence="1">
    <location>
        <begin position="126"/>
        <end position="147"/>
    </location>
</feature>
<accession>A0A0F9I5J8</accession>
<sequence>MDLEPKGILRDIMIALLILTEFFFLNTLMTVHNWLPEYQFGLLILPSIESISLFILLFCISLFNSKIKRWLVYALSLLLTLFVVFGIAEAVVRHAYQRSFVPWTDLSFLPGVFHLLFGESVITKPVFVLPVVILFVLSICFLFYFFFRLSIRLFTFLKYRFITFSGIALILLLYGFLLGFSETLIDDIYEQIMPPSTAELPVASFDRDNIDDKNYYFSRLEERNVLLFSIESYGYTAYSKPEHYIP</sequence>
<protein>
    <recommendedName>
        <fullName evidence="3">Sulfatase N-terminal domain-containing protein</fullName>
    </recommendedName>
</protein>
<feature type="non-terminal residue" evidence="2">
    <location>
        <position position="246"/>
    </location>
</feature>
<evidence type="ECO:0000313" key="2">
    <source>
        <dbReference type="EMBL" id="KKM14934.1"/>
    </source>
</evidence>
<proteinExistence type="predicted"/>